<dbReference type="InterPro" id="IPR012373">
    <property type="entry name" value="Ferrdict_sens_TM"/>
</dbReference>
<protein>
    <submittedName>
        <fullName evidence="3">Glycerol-3-phosphate ABC transporter substrate-binding protein</fullName>
    </submittedName>
</protein>
<dbReference type="InterPro" id="IPR032623">
    <property type="entry name" value="FecR_N"/>
</dbReference>
<dbReference type="InterPro" id="IPR006860">
    <property type="entry name" value="FecR"/>
</dbReference>
<dbReference type="RefSeq" id="WP_088417246.1">
    <property type="nucleotide sequence ID" value="NZ_NJBA01000003.1"/>
</dbReference>
<dbReference type="STRING" id="46680.GCA_000807755_00317"/>
<name>A0A246F9N4_PSENT</name>
<dbReference type="Proteomes" id="UP000198145">
    <property type="component" value="Unassembled WGS sequence"/>
</dbReference>
<dbReference type="Pfam" id="PF04773">
    <property type="entry name" value="FecR"/>
    <property type="match status" value="1"/>
</dbReference>
<comment type="caution">
    <text evidence="3">The sequence shown here is derived from an EMBL/GenBank/DDBJ whole genome shotgun (WGS) entry which is preliminary data.</text>
</comment>
<reference evidence="3 4" key="1">
    <citation type="submission" date="2017-06" db="EMBL/GenBank/DDBJ databases">
        <title>Draft genome of Pseudomonas nitroreducens DF05.</title>
        <authorList>
            <person name="Iyer R."/>
        </authorList>
    </citation>
    <scope>NUCLEOTIDE SEQUENCE [LARGE SCALE GENOMIC DNA]</scope>
    <source>
        <strain evidence="3 4">DF05</strain>
    </source>
</reference>
<evidence type="ECO:0000259" key="2">
    <source>
        <dbReference type="Pfam" id="PF16220"/>
    </source>
</evidence>
<dbReference type="PIRSF" id="PIRSF018266">
    <property type="entry name" value="FecR"/>
    <property type="match status" value="1"/>
</dbReference>
<evidence type="ECO:0000259" key="1">
    <source>
        <dbReference type="Pfam" id="PF04773"/>
    </source>
</evidence>
<organism evidence="3 4">
    <name type="scientific">Pseudomonas nitroreducens</name>
    <dbReference type="NCBI Taxonomy" id="46680"/>
    <lineage>
        <taxon>Bacteria</taxon>
        <taxon>Pseudomonadati</taxon>
        <taxon>Pseudomonadota</taxon>
        <taxon>Gammaproteobacteria</taxon>
        <taxon>Pseudomonadales</taxon>
        <taxon>Pseudomonadaceae</taxon>
        <taxon>Pseudomonas</taxon>
    </lineage>
</organism>
<gene>
    <name evidence="3" type="ORF">CEG18_09300</name>
</gene>
<dbReference type="AlphaFoldDB" id="A0A246F9N4"/>
<accession>A0A246F9N4</accession>
<dbReference type="eggNOG" id="COG3712">
    <property type="taxonomic scope" value="Bacteria"/>
</dbReference>
<dbReference type="GO" id="GO:0016989">
    <property type="term" value="F:sigma factor antagonist activity"/>
    <property type="evidence" value="ECO:0007669"/>
    <property type="project" value="TreeGrafter"/>
</dbReference>
<proteinExistence type="predicted"/>
<dbReference type="PANTHER" id="PTHR30273:SF2">
    <property type="entry name" value="PROTEIN FECR"/>
    <property type="match status" value="1"/>
</dbReference>
<feature type="domain" description="FecR protein" evidence="1">
    <location>
        <begin position="114"/>
        <end position="204"/>
    </location>
</feature>
<dbReference type="Gene3D" id="3.55.50.30">
    <property type="match status" value="1"/>
</dbReference>
<feature type="domain" description="FecR N-terminal" evidence="2">
    <location>
        <begin position="14"/>
        <end position="51"/>
    </location>
</feature>
<dbReference type="Pfam" id="PF16220">
    <property type="entry name" value="DUF4880"/>
    <property type="match status" value="1"/>
</dbReference>
<dbReference type="PANTHER" id="PTHR30273">
    <property type="entry name" value="PERIPLASMIC SIGNAL SENSOR AND SIGMA FACTOR ACTIVATOR FECR-RELATED"/>
    <property type="match status" value="1"/>
</dbReference>
<dbReference type="EMBL" id="NJBA01000003">
    <property type="protein sequence ID" value="OWP51058.1"/>
    <property type="molecule type" value="Genomic_DNA"/>
</dbReference>
<sequence>MPHSPQPDEQAVAEALDWLVLEDDMDAASRARFDAWLAASEDNARAYQRVREAWQSPLLPVAAARLERRLAQEKARPVHRPRRFWKPLATAAAVMLAIGVVVQGDLLTRLRADHLTAVGERQKVQLADGSNVLLNTDTALSSKVDDQQRIARLYRGEAFFDIAHDRSRPFEVEAGPVQVTVRGTAFAVRYVGNEAEVSVQRGEVDLRTRQDDARVSLGAGDSIRVGPQGFGERQHGAEAQSQLAWVKGRMVFENCPLSQVLAELRRYYPGWIVNTNERLENLSVTGNWRLDDPLGVARSLAQITSAELHEYPKLLILN</sequence>
<evidence type="ECO:0000313" key="3">
    <source>
        <dbReference type="EMBL" id="OWP51058.1"/>
    </source>
</evidence>
<evidence type="ECO:0000313" key="4">
    <source>
        <dbReference type="Proteomes" id="UP000198145"/>
    </source>
</evidence>
<dbReference type="Gene3D" id="2.60.120.1440">
    <property type="match status" value="1"/>
</dbReference>